<reference evidence="1 2" key="1">
    <citation type="submission" date="2019-12" db="EMBL/GenBank/DDBJ databases">
        <title>Chitinophaga sp. strain ysch24 (GDMCC 1.1355), whole genome shotgun sequence.</title>
        <authorList>
            <person name="Zhang X."/>
        </authorList>
    </citation>
    <scope>NUCLEOTIDE SEQUENCE [LARGE SCALE GENOMIC DNA]</scope>
    <source>
        <strain evidence="2">ysch24</strain>
    </source>
</reference>
<comment type="caution">
    <text evidence="1">The sequence shown here is derived from an EMBL/GenBank/DDBJ whole genome shotgun (WGS) entry which is preliminary data.</text>
</comment>
<dbReference type="AlphaFoldDB" id="A0A7K1U254"/>
<keyword evidence="2" id="KW-1185">Reference proteome</keyword>
<dbReference type="Proteomes" id="UP000461730">
    <property type="component" value="Unassembled WGS sequence"/>
</dbReference>
<sequence length="86" mass="9714">MSTEKYSSSVIRKLEVAVNHNQVENILSSAITDITLEGDAGMIRSFLSQLQAQIEELSPLDWNSTQWGCFRYALIYLRKHAVTQPA</sequence>
<evidence type="ECO:0000313" key="1">
    <source>
        <dbReference type="EMBL" id="MVT08437.1"/>
    </source>
</evidence>
<proteinExistence type="predicted"/>
<gene>
    <name evidence="1" type="ORF">GO493_09225</name>
</gene>
<protein>
    <submittedName>
        <fullName evidence="1">Uncharacterized protein</fullName>
    </submittedName>
</protein>
<organism evidence="1 2">
    <name type="scientific">Chitinophaga tropicalis</name>
    <dbReference type="NCBI Taxonomy" id="2683588"/>
    <lineage>
        <taxon>Bacteria</taxon>
        <taxon>Pseudomonadati</taxon>
        <taxon>Bacteroidota</taxon>
        <taxon>Chitinophagia</taxon>
        <taxon>Chitinophagales</taxon>
        <taxon>Chitinophagaceae</taxon>
        <taxon>Chitinophaga</taxon>
    </lineage>
</organism>
<accession>A0A7K1U254</accession>
<name>A0A7K1U254_9BACT</name>
<dbReference type="EMBL" id="WRXN01000003">
    <property type="protein sequence ID" value="MVT08437.1"/>
    <property type="molecule type" value="Genomic_DNA"/>
</dbReference>
<dbReference type="RefSeq" id="WP_157305859.1">
    <property type="nucleotide sequence ID" value="NZ_WRXN01000003.1"/>
</dbReference>
<evidence type="ECO:0000313" key="2">
    <source>
        <dbReference type="Proteomes" id="UP000461730"/>
    </source>
</evidence>